<sequence length="139" mass="14766">MHRLGRTAAGVIAVIALLFSLTACGDDIESARDYIAAKYTRASSLDQANDGRAYTAALAPAAAVGAITAAARPLDNRTLGERTYLQYRDDIITVAPHGAGALILVDQYRNGYQRHHSTVSGFGWPSQPPGSEYRSSSGK</sequence>
<dbReference type="KEGG" id="nfr:ERS450000_00556"/>
<feature type="signal peptide" evidence="2">
    <location>
        <begin position="1"/>
        <end position="25"/>
    </location>
</feature>
<keyword evidence="2" id="KW-0732">Signal</keyword>
<accession>A0A0H5NFC9</accession>
<evidence type="ECO:0000256" key="1">
    <source>
        <dbReference type="SAM" id="MobiDB-lite"/>
    </source>
</evidence>
<gene>
    <name evidence="3" type="ORF">ERS450000_00556</name>
</gene>
<dbReference type="Pfam" id="PF14042">
    <property type="entry name" value="DUF4247"/>
    <property type="match status" value="1"/>
</dbReference>
<reference evidence="4" key="1">
    <citation type="submission" date="2015-03" db="EMBL/GenBank/DDBJ databases">
        <authorList>
            <consortium name="Pathogen Informatics"/>
        </authorList>
    </citation>
    <scope>NUCLEOTIDE SEQUENCE [LARGE SCALE GENOMIC DNA]</scope>
    <source>
        <strain evidence="4">NCTC11134</strain>
    </source>
</reference>
<evidence type="ECO:0000313" key="3">
    <source>
        <dbReference type="EMBL" id="CRY74238.1"/>
    </source>
</evidence>
<protein>
    <recommendedName>
        <fullName evidence="5">DUF4247 domain-containing protein</fullName>
    </recommendedName>
</protein>
<dbReference type="PROSITE" id="PS51257">
    <property type="entry name" value="PROKAR_LIPOPROTEIN"/>
    <property type="match status" value="1"/>
</dbReference>
<evidence type="ECO:0000313" key="4">
    <source>
        <dbReference type="Proteomes" id="UP000057820"/>
    </source>
</evidence>
<dbReference type="InterPro" id="IPR025341">
    <property type="entry name" value="DUF4247"/>
</dbReference>
<organism evidence="3 4">
    <name type="scientific">Nocardia farcinica</name>
    <dbReference type="NCBI Taxonomy" id="37329"/>
    <lineage>
        <taxon>Bacteria</taxon>
        <taxon>Bacillati</taxon>
        <taxon>Actinomycetota</taxon>
        <taxon>Actinomycetes</taxon>
        <taxon>Mycobacteriales</taxon>
        <taxon>Nocardiaceae</taxon>
        <taxon>Nocardia</taxon>
    </lineage>
</organism>
<dbReference type="EMBL" id="LN868938">
    <property type="protein sequence ID" value="CRY74238.1"/>
    <property type="molecule type" value="Genomic_DNA"/>
</dbReference>
<feature type="region of interest" description="Disordered" evidence="1">
    <location>
        <begin position="118"/>
        <end position="139"/>
    </location>
</feature>
<dbReference type="Proteomes" id="UP000057820">
    <property type="component" value="Chromosome 1"/>
</dbReference>
<evidence type="ECO:0008006" key="5">
    <source>
        <dbReference type="Google" id="ProtNLM"/>
    </source>
</evidence>
<proteinExistence type="predicted"/>
<feature type="chain" id="PRO_5005221265" description="DUF4247 domain-containing protein" evidence="2">
    <location>
        <begin position="26"/>
        <end position="139"/>
    </location>
</feature>
<name>A0A0H5NFC9_NOCFR</name>
<dbReference type="AlphaFoldDB" id="A0A0H5NFC9"/>
<evidence type="ECO:0000256" key="2">
    <source>
        <dbReference type="SAM" id="SignalP"/>
    </source>
</evidence>